<accession>A0A1Y2H218</accession>
<dbReference type="Gene3D" id="3.40.50.11210">
    <property type="entry name" value="Rap/Ran-GAP"/>
    <property type="match status" value="1"/>
</dbReference>
<reference evidence="3 4" key="1">
    <citation type="submission" date="2016-07" db="EMBL/GenBank/DDBJ databases">
        <title>Pervasive Adenine N6-methylation of Active Genes in Fungi.</title>
        <authorList>
            <consortium name="DOE Joint Genome Institute"/>
            <person name="Mondo S.J."/>
            <person name="Dannebaum R.O."/>
            <person name="Kuo R.C."/>
            <person name="Labutti K."/>
            <person name="Haridas S."/>
            <person name="Kuo A."/>
            <person name="Salamov A."/>
            <person name="Ahrendt S.R."/>
            <person name="Lipzen A."/>
            <person name="Sullivan W."/>
            <person name="Andreopoulos W.B."/>
            <person name="Clum A."/>
            <person name="Lindquist E."/>
            <person name="Daum C."/>
            <person name="Ramamoorthy G.K."/>
            <person name="Gryganskyi A."/>
            <person name="Culley D."/>
            <person name="Magnuson J.K."/>
            <person name="James T.Y."/>
            <person name="O'Malley M.A."/>
            <person name="Stajich J.E."/>
            <person name="Spatafora J.W."/>
            <person name="Visel A."/>
            <person name="Grigoriev I.V."/>
        </authorList>
    </citation>
    <scope>NUCLEOTIDE SEQUENCE [LARGE SCALE GENOMIC DNA]</scope>
    <source>
        <strain evidence="3 4">NRRL 3116</strain>
    </source>
</reference>
<dbReference type="GO" id="GO:0005096">
    <property type="term" value="F:GTPase activator activity"/>
    <property type="evidence" value="ECO:0007669"/>
    <property type="project" value="UniProtKB-KW"/>
</dbReference>
<dbReference type="SUPFAM" id="SSF111347">
    <property type="entry name" value="Rap/Ran-GAP"/>
    <property type="match status" value="1"/>
</dbReference>
<proteinExistence type="predicted"/>
<dbReference type="RefSeq" id="XP_021886280.1">
    <property type="nucleotide sequence ID" value="XM_022028321.1"/>
</dbReference>
<dbReference type="PROSITE" id="PS50085">
    <property type="entry name" value="RAPGAP"/>
    <property type="match status" value="1"/>
</dbReference>
<evidence type="ECO:0000313" key="4">
    <source>
        <dbReference type="Proteomes" id="UP000193648"/>
    </source>
</evidence>
<dbReference type="InParanoid" id="A0A1Y2H218"/>
<comment type="caution">
    <text evidence="3">The sequence shown here is derived from an EMBL/GenBank/DDBJ whole genome shotgun (WGS) entry which is preliminary data.</text>
</comment>
<dbReference type="InterPro" id="IPR035974">
    <property type="entry name" value="Rap/Ran-GAP_sf"/>
</dbReference>
<dbReference type="Proteomes" id="UP000193648">
    <property type="component" value="Unassembled WGS sequence"/>
</dbReference>
<dbReference type="AlphaFoldDB" id="A0A1Y2H218"/>
<dbReference type="Pfam" id="PF02145">
    <property type="entry name" value="Rap_GAP"/>
    <property type="match status" value="1"/>
</dbReference>
<dbReference type="InterPro" id="IPR050989">
    <property type="entry name" value="Rap1_Ran_GAP"/>
</dbReference>
<protein>
    <recommendedName>
        <fullName evidence="2">Rap-GAP domain-containing protein</fullName>
    </recommendedName>
</protein>
<dbReference type="InterPro" id="IPR000331">
    <property type="entry name" value="Rap/Ran_GAP_dom"/>
</dbReference>
<keyword evidence="4" id="KW-1185">Reference proteome</keyword>
<dbReference type="STRING" id="64571.A0A1Y2H218"/>
<feature type="domain" description="Rap-GAP" evidence="2">
    <location>
        <begin position="1"/>
        <end position="129"/>
    </location>
</feature>
<evidence type="ECO:0000256" key="1">
    <source>
        <dbReference type="ARBA" id="ARBA00022468"/>
    </source>
</evidence>
<name>A0A1Y2H218_9FUNG</name>
<sequence>MPFNPNDQQQVERRRFIGNDIVVIVFKASDDEEQFDLSSVSSRQNHIICIVQPIPNNNSSEAQSYRVSIAVKDDIQDFSPLDFPAVLQRDYASRDLLLLKLICGERAAYGAKAFATQLLRTRAALLQDVIEAHY</sequence>
<evidence type="ECO:0000259" key="2">
    <source>
        <dbReference type="PROSITE" id="PS50085"/>
    </source>
</evidence>
<dbReference type="GeneID" id="33570164"/>
<gene>
    <name evidence="3" type="ORF">BCR41DRAFT_391053</name>
</gene>
<dbReference type="OrthoDB" id="2499658at2759"/>
<keyword evidence="1" id="KW-0343">GTPase activation</keyword>
<dbReference type="EMBL" id="MCFF01000001">
    <property type="protein sequence ID" value="ORZ28607.1"/>
    <property type="molecule type" value="Genomic_DNA"/>
</dbReference>
<dbReference type="PANTHER" id="PTHR15711">
    <property type="entry name" value="RAP GTPASE-ACTIVATING PROTEIN"/>
    <property type="match status" value="1"/>
</dbReference>
<organism evidence="3 4">
    <name type="scientific">Lobosporangium transversale</name>
    <dbReference type="NCBI Taxonomy" id="64571"/>
    <lineage>
        <taxon>Eukaryota</taxon>
        <taxon>Fungi</taxon>
        <taxon>Fungi incertae sedis</taxon>
        <taxon>Mucoromycota</taxon>
        <taxon>Mortierellomycotina</taxon>
        <taxon>Mortierellomycetes</taxon>
        <taxon>Mortierellales</taxon>
        <taxon>Mortierellaceae</taxon>
        <taxon>Lobosporangium</taxon>
    </lineage>
</organism>
<evidence type="ECO:0000313" key="3">
    <source>
        <dbReference type="EMBL" id="ORZ28607.1"/>
    </source>
</evidence>
<dbReference type="GO" id="GO:0051056">
    <property type="term" value="P:regulation of small GTPase mediated signal transduction"/>
    <property type="evidence" value="ECO:0007669"/>
    <property type="project" value="InterPro"/>
</dbReference>